<comment type="caution">
    <text evidence="1">The sequence shown here is derived from an EMBL/GenBank/DDBJ whole genome shotgun (WGS) entry which is preliminary data.</text>
</comment>
<dbReference type="AlphaFoldDB" id="A0A511NL26"/>
<gene>
    <name evidence="1" type="ORF">EB1_32830</name>
</gene>
<evidence type="ECO:0000313" key="2">
    <source>
        <dbReference type="Proteomes" id="UP000321245"/>
    </source>
</evidence>
<dbReference type="EMBL" id="BJXC01000032">
    <property type="protein sequence ID" value="GEM53493.1"/>
    <property type="molecule type" value="Genomic_DNA"/>
</dbReference>
<reference evidence="1 2" key="1">
    <citation type="submission" date="2019-07" db="EMBL/GenBank/DDBJ databases">
        <title>Whole genome shotgun sequence of Empedobacter brevis NBRC 14943.</title>
        <authorList>
            <person name="Hosoyama A."/>
            <person name="Uohara A."/>
            <person name="Ohji S."/>
            <person name="Ichikawa N."/>
        </authorList>
    </citation>
    <scope>NUCLEOTIDE SEQUENCE [LARGE SCALE GENOMIC DNA]</scope>
    <source>
        <strain evidence="1 2">NBRC 14943</strain>
    </source>
</reference>
<dbReference type="Proteomes" id="UP000321245">
    <property type="component" value="Unassembled WGS sequence"/>
</dbReference>
<protein>
    <submittedName>
        <fullName evidence="1">Uncharacterized protein</fullName>
    </submittedName>
</protein>
<name>A0A511NL26_9FLAO</name>
<proteinExistence type="predicted"/>
<sequence length="54" mass="6223">MGNLFQSNLGATFFPINDKIKGYGFEPELKFNTKSTTFKLPKNEFGYDSIRIEK</sequence>
<organism evidence="1 2">
    <name type="scientific">Empedobacter brevis NBRC 14943 = ATCC 43319</name>
    <dbReference type="NCBI Taxonomy" id="1218108"/>
    <lineage>
        <taxon>Bacteria</taxon>
        <taxon>Pseudomonadati</taxon>
        <taxon>Bacteroidota</taxon>
        <taxon>Flavobacteriia</taxon>
        <taxon>Flavobacteriales</taxon>
        <taxon>Weeksellaceae</taxon>
        <taxon>Empedobacter</taxon>
    </lineage>
</organism>
<accession>A0A511NL26</accession>
<keyword evidence="2" id="KW-1185">Reference proteome</keyword>
<evidence type="ECO:0000313" key="1">
    <source>
        <dbReference type="EMBL" id="GEM53493.1"/>
    </source>
</evidence>